<dbReference type="EMBL" id="VSSQ01089036">
    <property type="protein sequence ID" value="MPN35447.1"/>
    <property type="molecule type" value="Genomic_DNA"/>
</dbReference>
<dbReference type="InterPro" id="IPR046090">
    <property type="entry name" value="DUF6108"/>
</dbReference>
<comment type="caution">
    <text evidence="1">The sequence shown here is derived from an EMBL/GenBank/DDBJ whole genome shotgun (WGS) entry which is preliminary data.</text>
</comment>
<accession>A0A645H8T9</accession>
<name>A0A645H8T9_9ZZZZ</name>
<gene>
    <name evidence="1" type="ORF">SDC9_182945</name>
</gene>
<reference evidence="1" key="1">
    <citation type="submission" date="2019-08" db="EMBL/GenBank/DDBJ databases">
        <authorList>
            <person name="Kucharzyk K."/>
            <person name="Murdoch R.W."/>
            <person name="Higgins S."/>
            <person name="Loffler F."/>
        </authorList>
    </citation>
    <scope>NUCLEOTIDE SEQUENCE</scope>
</reference>
<dbReference type="AlphaFoldDB" id="A0A645H8T9"/>
<protein>
    <recommendedName>
        <fullName evidence="2">DUF4252 domain-containing protein</fullName>
    </recommendedName>
</protein>
<organism evidence="1">
    <name type="scientific">bioreactor metagenome</name>
    <dbReference type="NCBI Taxonomy" id="1076179"/>
    <lineage>
        <taxon>unclassified sequences</taxon>
        <taxon>metagenomes</taxon>
        <taxon>ecological metagenomes</taxon>
    </lineage>
</organism>
<evidence type="ECO:0008006" key="2">
    <source>
        <dbReference type="Google" id="ProtNLM"/>
    </source>
</evidence>
<evidence type="ECO:0000313" key="1">
    <source>
        <dbReference type="EMBL" id="MPN35447.1"/>
    </source>
</evidence>
<sequence>MLLFVASVQGQDLKINSIFEKYGKLKGSTMVILSGEAVRNYRLSVYRSITLQYEAPASDDMQQCLNADKQQARKIKEVIRNGAIRSGYYQLPDEGKKMNRYILFKIGDDQQATLIYMEGDLKSEELINKLFIRE</sequence>
<proteinExistence type="predicted"/>
<dbReference type="Pfam" id="PF19603">
    <property type="entry name" value="DUF6108"/>
    <property type="match status" value="1"/>
</dbReference>